<evidence type="ECO:0008006" key="4">
    <source>
        <dbReference type="Google" id="ProtNLM"/>
    </source>
</evidence>
<evidence type="ECO:0000313" key="3">
    <source>
        <dbReference type="Proteomes" id="UP000184016"/>
    </source>
</evidence>
<evidence type="ECO:0000313" key="2">
    <source>
        <dbReference type="EMBL" id="SHK67090.1"/>
    </source>
</evidence>
<gene>
    <name evidence="2" type="ORF">SAMN05443507_11947</name>
</gene>
<name>A0A1M6UD40_9BACL</name>
<keyword evidence="1" id="KW-0732">Signal</keyword>
<feature type="chain" id="PRO_5009921335" description="Copper amine oxidase N-terminal domain-containing protein" evidence="1">
    <location>
        <begin position="29"/>
        <end position="472"/>
    </location>
</feature>
<dbReference type="OrthoDB" id="2370483at2"/>
<accession>A0A1M6UD40</accession>
<proteinExistence type="predicted"/>
<feature type="signal peptide" evidence="1">
    <location>
        <begin position="1"/>
        <end position="28"/>
    </location>
</feature>
<organism evidence="2 3">
    <name type="scientific">Alicyclobacillus tolerans</name>
    <dbReference type="NCBI Taxonomy" id="90970"/>
    <lineage>
        <taxon>Bacteria</taxon>
        <taxon>Bacillati</taxon>
        <taxon>Bacillota</taxon>
        <taxon>Bacilli</taxon>
        <taxon>Bacillales</taxon>
        <taxon>Alicyclobacillaceae</taxon>
        <taxon>Alicyclobacillus</taxon>
    </lineage>
</organism>
<protein>
    <recommendedName>
        <fullName evidence="4">Copper amine oxidase N-terminal domain-containing protein</fullName>
    </recommendedName>
</protein>
<dbReference type="STRING" id="1830138.SAMN05443507_11947"/>
<keyword evidence="3" id="KW-1185">Reference proteome</keyword>
<reference evidence="3" key="1">
    <citation type="submission" date="2016-11" db="EMBL/GenBank/DDBJ databases">
        <authorList>
            <person name="Varghese N."/>
            <person name="Submissions S."/>
        </authorList>
    </citation>
    <scope>NUCLEOTIDE SEQUENCE [LARGE SCALE GENOMIC DNA]</scope>
    <source>
        <strain evidence="3">USBA-503</strain>
    </source>
</reference>
<dbReference type="AlphaFoldDB" id="A0A1M6UD40"/>
<dbReference type="Proteomes" id="UP000184016">
    <property type="component" value="Unassembled WGS sequence"/>
</dbReference>
<evidence type="ECO:0000256" key="1">
    <source>
        <dbReference type="SAM" id="SignalP"/>
    </source>
</evidence>
<dbReference type="EMBL" id="FRAF01000019">
    <property type="protein sequence ID" value="SHK67090.1"/>
    <property type="molecule type" value="Genomic_DNA"/>
</dbReference>
<sequence>MKKSIVGITATLATLSTLYLWATPSAMADTYARANTEIALNNSSVMNAVHLIANDPWAGDSTSWLPVYYLDEAMQKLGFQASWNGDSYIWSLTVPNTYRLAPDVSNPPANQSLNSGRMAIALNGTIVEYAPRLVAPDPYSGVETTYVPIYYIMQVMKRVGITPTWNGSMWNMTTPSGTGSSPTVNSNVVTQQAMADQMWAMFDAKTWDVYTHPTMSEAGVMPSATAPVTAGDVANYLSDWASHAIGYEAQGYGETAPSFHWFSLQYEASTNPFTWGQIYGLYDNTGVTSANQTLTPSQVQTVLSNLQWWLNGYKVLSDGAYELHVPLASYYLSYADEVNAQSPYTLADYEAVLTEDAKFYDQVTLQKSGNDWLLTLPNTEGSPTNAVWSVYYGNWSYGYQGGPNGAGDYGGKTFNIPFQPGIGFSIGLHSLDENAFGDGFGIPANQTTLMPIYVIDAMTPQSTSDLPRGVTI</sequence>
<dbReference type="RefSeq" id="WP_129583613.1">
    <property type="nucleotide sequence ID" value="NZ_FRAF01000019.1"/>
</dbReference>